<evidence type="ECO:0000256" key="1">
    <source>
        <dbReference type="ARBA" id="ARBA00004418"/>
    </source>
</evidence>
<dbReference type="InterPro" id="IPR028096">
    <property type="entry name" value="EfeO_Cupredoxin"/>
</dbReference>
<dbReference type="EMBL" id="QVXO01000003">
    <property type="protein sequence ID" value="RPJ93418.1"/>
    <property type="molecule type" value="Genomic_DNA"/>
</dbReference>
<evidence type="ECO:0000313" key="4">
    <source>
        <dbReference type="EMBL" id="RPJ93418.1"/>
    </source>
</evidence>
<dbReference type="SUPFAM" id="SSF49503">
    <property type="entry name" value="Cupredoxins"/>
    <property type="match status" value="1"/>
</dbReference>
<comment type="subcellular location">
    <subcellularLocation>
        <location evidence="1">Periplasm</location>
    </subcellularLocation>
</comment>
<dbReference type="CDD" id="cd13921">
    <property type="entry name" value="Amicyanin"/>
    <property type="match status" value="1"/>
</dbReference>
<dbReference type="PANTHER" id="PTHR36507">
    <property type="entry name" value="BLL1555 PROTEIN"/>
    <property type="match status" value="1"/>
</dbReference>
<dbReference type="Pfam" id="PF13473">
    <property type="entry name" value="Cupredoxin_1"/>
    <property type="match status" value="1"/>
</dbReference>
<evidence type="ECO:0000259" key="3">
    <source>
        <dbReference type="Pfam" id="PF13473"/>
    </source>
</evidence>
<feature type="domain" description="EfeO-type cupredoxin-like" evidence="3">
    <location>
        <begin position="13"/>
        <end position="107"/>
    </location>
</feature>
<dbReference type="Gene3D" id="2.60.40.420">
    <property type="entry name" value="Cupredoxins - blue copper proteins"/>
    <property type="match status" value="1"/>
</dbReference>
<gene>
    <name evidence="4" type="ORF">DY367_03350</name>
</gene>
<evidence type="ECO:0000313" key="5">
    <source>
        <dbReference type="Proteomes" id="UP000285324"/>
    </source>
</evidence>
<dbReference type="InterPro" id="IPR035668">
    <property type="entry name" value="Amicyanin"/>
</dbReference>
<reference evidence="4 5" key="1">
    <citation type="submission" date="2018-08" db="EMBL/GenBank/DDBJ databases">
        <title>Achromobacter xylosoxidans Genome sequencing and assembly.</title>
        <authorList>
            <person name="Wang R."/>
            <person name="Rensing C."/>
            <person name="Li Y."/>
        </authorList>
    </citation>
    <scope>NUCLEOTIDE SEQUENCE [LARGE SCALE GENOMIC DNA]</scope>
    <source>
        <strain evidence="4 5">GD003A</strain>
    </source>
</reference>
<dbReference type="GO" id="GO:0042597">
    <property type="term" value="C:periplasmic space"/>
    <property type="evidence" value="ECO:0007669"/>
    <property type="project" value="UniProtKB-SubCell"/>
</dbReference>
<sequence>MAALAAGLLLAGGLATAQQIPPATQQAEHVVTIEGMQFTPATLTLKPGEKVTWINKDLVPHTASAVSKAFDSGVIAAGASWTYTVREAGSSAYVCLFHPTMQGTLIAQ</sequence>
<dbReference type="OrthoDB" id="9757546at2"/>
<dbReference type="InterPro" id="IPR008972">
    <property type="entry name" value="Cupredoxin"/>
</dbReference>
<evidence type="ECO:0000256" key="2">
    <source>
        <dbReference type="SAM" id="SignalP"/>
    </source>
</evidence>
<accession>A0A424WJE7</accession>
<protein>
    <submittedName>
        <fullName evidence="4">Copper-binding protein</fullName>
    </submittedName>
</protein>
<organism evidence="4 5">
    <name type="scientific">Alcaligenes xylosoxydans xylosoxydans</name>
    <name type="common">Achromobacter xylosoxidans</name>
    <dbReference type="NCBI Taxonomy" id="85698"/>
    <lineage>
        <taxon>Bacteria</taxon>
        <taxon>Pseudomonadati</taxon>
        <taxon>Pseudomonadota</taxon>
        <taxon>Betaproteobacteria</taxon>
        <taxon>Burkholderiales</taxon>
        <taxon>Alcaligenaceae</taxon>
        <taxon>Achromobacter</taxon>
    </lineage>
</organism>
<comment type="caution">
    <text evidence="4">The sequence shown here is derived from an EMBL/GenBank/DDBJ whole genome shotgun (WGS) entry which is preliminary data.</text>
</comment>
<dbReference type="AlphaFoldDB" id="A0A424WJE7"/>
<feature type="chain" id="PRO_5019424755" evidence="2">
    <location>
        <begin position="18"/>
        <end position="108"/>
    </location>
</feature>
<proteinExistence type="predicted"/>
<dbReference type="Proteomes" id="UP000285324">
    <property type="component" value="Unassembled WGS sequence"/>
</dbReference>
<keyword evidence="2" id="KW-0732">Signal</keyword>
<feature type="signal peptide" evidence="2">
    <location>
        <begin position="1"/>
        <end position="17"/>
    </location>
</feature>
<dbReference type="PANTHER" id="PTHR36507:SF1">
    <property type="entry name" value="BLL1555 PROTEIN"/>
    <property type="match status" value="1"/>
</dbReference>
<name>A0A424WJE7_ALCXX</name>
<dbReference type="InterPro" id="IPR052721">
    <property type="entry name" value="ET_Amicyanin"/>
</dbReference>